<organism evidence="2 3">
    <name type="scientific">Syntrophothermus lipocalidus (strain DSM 12680 / TGB-C1)</name>
    <dbReference type="NCBI Taxonomy" id="643648"/>
    <lineage>
        <taxon>Bacteria</taxon>
        <taxon>Bacillati</taxon>
        <taxon>Bacillota</taxon>
        <taxon>Clostridia</taxon>
        <taxon>Eubacteriales</taxon>
        <taxon>Syntrophomonadaceae</taxon>
        <taxon>Syntrophothermus</taxon>
    </lineage>
</organism>
<accession>D7CJ54</accession>
<protein>
    <submittedName>
        <fullName evidence="2">Peptidase S58 DmpA</fullName>
    </submittedName>
</protein>
<dbReference type="eggNOG" id="COG3191">
    <property type="taxonomic scope" value="Bacteria"/>
</dbReference>
<evidence type="ECO:0000313" key="3">
    <source>
        <dbReference type="Proteomes" id="UP000000378"/>
    </source>
</evidence>
<keyword evidence="3" id="KW-1185">Reference proteome</keyword>
<dbReference type="GO" id="GO:0004177">
    <property type="term" value="F:aminopeptidase activity"/>
    <property type="evidence" value="ECO:0007669"/>
    <property type="project" value="TreeGrafter"/>
</dbReference>
<evidence type="ECO:0000313" key="2">
    <source>
        <dbReference type="EMBL" id="ADI00943.1"/>
    </source>
</evidence>
<dbReference type="HOGENOM" id="CLU_044458_1_0_9"/>
<dbReference type="RefSeq" id="WP_013174347.1">
    <property type="nucleotide sequence ID" value="NC_014220.1"/>
</dbReference>
<dbReference type="MEROPS" id="P01.101"/>
<dbReference type="SUPFAM" id="SSF56266">
    <property type="entry name" value="DmpA/ArgJ-like"/>
    <property type="match status" value="1"/>
</dbReference>
<dbReference type="EMBL" id="CP002048">
    <property type="protein sequence ID" value="ADI00943.1"/>
    <property type="molecule type" value="Genomic_DNA"/>
</dbReference>
<dbReference type="STRING" id="643648.Slip_0143"/>
<dbReference type="PANTHER" id="PTHR36512:SF3">
    <property type="entry name" value="BLR5678 PROTEIN"/>
    <property type="match status" value="1"/>
</dbReference>
<name>D7CJ54_SYNLT</name>
<dbReference type="Pfam" id="PF03576">
    <property type="entry name" value="Peptidase_S58"/>
    <property type="match status" value="1"/>
</dbReference>
<reference evidence="3" key="1">
    <citation type="journal article" date="2010" name="Stand. Genomic Sci.">
        <title>Complete genome sequence of Syntrophothermus lipocalidus type strain (TGB-C1T).</title>
        <authorList>
            <consortium name="US DOE Joint Genome Institute (JGI-PGF)"/>
            <person name="Djao O."/>
            <person name="Zhang X."/>
            <person name="Lucas S."/>
            <person name="Lapidus A."/>
            <person name="Glavina Del Rio T."/>
            <person name="Nolan M."/>
            <person name="Tice H."/>
            <person name="Cheng J."/>
            <person name="Han C."/>
            <person name="Tapia R."/>
            <person name="Goodwin L."/>
            <person name="Pitluck S."/>
            <person name="Liolios K."/>
            <person name="Ivanova N."/>
            <person name="Mavromatis K."/>
            <person name="Mikhailova N."/>
            <person name="Ovchinnikova G."/>
            <person name="Pati A."/>
            <person name="Brambilla E."/>
            <person name="Chen A."/>
            <person name="Palaniappan K."/>
            <person name="Land M."/>
            <person name="Hauser L."/>
            <person name="Chang Y."/>
            <person name="Jeffries C."/>
            <person name="Rohde M."/>
            <person name="Sikorski J."/>
            <person name="Spring S."/>
            <person name="Goker M."/>
            <person name="Detter J."/>
            <person name="Woyke T."/>
            <person name="Bristow J."/>
            <person name="Eisen J."/>
            <person name="Markowitz V."/>
            <person name="Hugenholtz P."/>
            <person name="Kyrpides N."/>
            <person name="Klenk H."/>
        </authorList>
    </citation>
    <scope>NUCLEOTIDE SEQUENCE [LARGE SCALE GENOMIC DNA]</scope>
    <source>
        <strain evidence="3">DSM 12680 / TGB-C1</strain>
    </source>
</reference>
<dbReference type="CDD" id="cd02252">
    <property type="entry name" value="nylC_like"/>
    <property type="match status" value="1"/>
</dbReference>
<reference evidence="2 3" key="2">
    <citation type="journal article" date="2010" name="Stand. Genomic Sci.">
        <title>Complete genome sequence of Syntrophothermus lipocalidus type strain (TGB-C1).</title>
        <authorList>
            <person name="Djao O.D."/>
            <person name="Zhang X."/>
            <person name="Lucas S."/>
            <person name="Lapidus A."/>
            <person name="Del Rio T.G."/>
            <person name="Nolan M."/>
            <person name="Tice H."/>
            <person name="Cheng J.F."/>
            <person name="Han C."/>
            <person name="Tapia R."/>
            <person name="Goodwin L."/>
            <person name="Pitluck S."/>
            <person name="Liolios K."/>
            <person name="Ivanova N."/>
            <person name="Mavromatis K."/>
            <person name="Mikhailova N."/>
            <person name="Ovchinnikova G."/>
            <person name="Pati A."/>
            <person name="Brambilla E."/>
            <person name="Chen A."/>
            <person name="Palaniappan K."/>
            <person name="Land M."/>
            <person name="Hauser L."/>
            <person name="Chang Y.J."/>
            <person name="Jeffries C.D."/>
            <person name="Rohde M."/>
            <person name="Sikorski J."/>
            <person name="Spring S."/>
            <person name="Goker M."/>
            <person name="Detter J.C."/>
            <person name="Woyke T."/>
            <person name="Bristow J."/>
            <person name="Eisen J.A."/>
            <person name="Markowitz V."/>
            <person name="Hugenholtz P."/>
            <person name="Kyrpides N.C."/>
            <person name="Klenk H.P."/>
        </authorList>
    </citation>
    <scope>NUCLEOTIDE SEQUENCE [LARGE SCALE GENOMIC DNA]</scope>
    <source>
        <strain evidence="3">DSM 12680 / TGB-C1</strain>
    </source>
</reference>
<dbReference type="AlphaFoldDB" id="D7CJ54"/>
<gene>
    <name evidence="2" type="ordered locus">Slip_0143</name>
</gene>
<dbReference type="Gene3D" id="3.60.70.12">
    <property type="entry name" value="L-amino peptidase D-ALA esterase/amidase"/>
    <property type="match status" value="1"/>
</dbReference>
<dbReference type="InterPro" id="IPR016117">
    <property type="entry name" value="ArgJ-like_dom_sf"/>
</dbReference>
<dbReference type="OrthoDB" id="9808347at2"/>
<evidence type="ECO:0000256" key="1">
    <source>
        <dbReference type="ARBA" id="ARBA00007068"/>
    </source>
</evidence>
<sequence>MEAKITDIEGLKVGTAEDLEALTGCTVVLAEQGAVCGVDVRGSAPGTRETDLLSPLNLVEKVHAVLLAGGSAFGLEAASGIMEYLEERNIGYPTGKTVVPIVPGAVIFDLNVGDYRRRPDKAMGYRACLNAGEIVREGNVGAGTGATVGKALGHEYCTKSGQGSSAVRLEDGLIVGALAVVNAYGDIVDPKTGQVIAGVRDPEGEGFLCTLDIWKGEGQALNQAFAANTTIAVVATNARLDKSQATKVAQMAHDGMARVIVPCHTMYDGDTVFALATGQVEADVNLVGILAQEVLMQAIIRAVVFAETVQGIPAAGVEL</sequence>
<dbReference type="KEGG" id="slp:Slip_0143"/>
<dbReference type="PANTHER" id="PTHR36512">
    <property type="entry name" value="D-AMINOPEPTIDASE"/>
    <property type="match status" value="1"/>
</dbReference>
<proteinExistence type="inferred from homology"/>
<dbReference type="Proteomes" id="UP000000378">
    <property type="component" value="Chromosome"/>
</dbReference>
<comment type="similarity">
    <text evidence="1">Belongs to the peptidase S58 family.</text>
</comment>
<dbReference type="InterPro" id="IPR005321">
    <property type="entry name" value="Peptidase_S58_DmpA"/>
</dbReference>